<feature type="compositionally biased region" description="Acidic residues" evidence="1">
    <location>
        <begin position="434"/>
        <end position="443"/>
    </location>
</feature>
<sequence>MPPFAAELEEWWLGSGYEALTRLTNNEDDQLSPRQCGFARDLQRRLLSFDNDRALQAEIQEAWPAIRAAKGIDYSTNLRDKIKDIVRNVFRRPEDGGIDSARVMDALGYLDAMEIDRLRRVETAKAAVEAQRTRVIEAKKSGLEVPPVNDTHPHILEELDRTTSVKYKRFHAGFRSWILIKELTQDADLRKEIPQIMALLNALFPSAVFLEDQDDRDPTPYSPGLRDSIRFAVFEYLMSQDPFSQQRQQVIQMKLLCWCDIPQYPQAREALVRYYEETKKLGEICSSILSAAGESIPRQRPPSDVPTEATSAESSSLKSRASTAHNSWQILSSSPRTQSFEETFSASSSFDARRSGLASPLASSVPSSALPVPNPLLKGMPGREFSPAKTDGARFAGDLHAPPILCYPDDISKTGFLQHPLAREFDMTSLENLDSEDDEDYENESDHKKNPPPTSKTPTKKRKRSKTKEPESPAPPIPPIPDSVLSTTATPKVLQKFLRHMISRSELKQGMVIDPALLQAIAEHASVPLPGGPASTKSRRVFKTEILRLNTSGGVDALGSNSGHDLEVIRPLLKTVSTTQSSFDGDSLLEVEPLTEAIEDALEDQLLPDIVSPTVQTQQDDTNVRYQLGKPRLAPMEYTRLYLIEKANSERENRPCELPRPGKRCYWSVRGETFLVIPQIPDCIRRDLAPGDDASREGSGGGTEPGSDTESVATVRPEPPSVNFPRLSLHLGDMRGLLLDIPFANIGNETNLSETTALQEASLEANVDVQEGLDPTSLQQHGETSSHSLFYLFARLTVVVTNLEIDRLSCYETKLEDGSKFLLSMTPDQAPESSISDDDNEMMTGETPPEQFLVDPTDFNAGSSRELQDQSESSFQTPKICVETSHLAEEPEGQPGRLQKGFQDRPLSPETLRLHAGGLLTSDYATPKAKGKAVEYSAYAITSTVTQSPLARFPIAVQPGQRLTPGTLTRRVIGAAGGQICVEDSHQAQLVHSLDDELPQGLSADLWDDDAESMISALQPEPLKINRPKPQNKEEGDRRWSGLFDALTGDVSPEIGILGVGALHERERESDEMAEKDQTVRRLQRQLCSHLDPNLSPERSLQRSSSTLITPTQPRRNVDRKASFNIEPQVGHSGFTPEHNEEEPTGGTFPRSRMMLNLRDTQARLRYPLRELNEAQLSRSHDNAPPAMRRLPDVPSRHQQRAALRDLERAVTATPRRALKFSRESIDGPEGSNDVSRWSDSTESSGWTQVTAKKDDDEPYPSTTTQDFSQSTKLKKQRPNQKFVSVDTPRPSTRQGDASAGASSSASVDKEAATVTCETPTPDEPSSIPMPRTPSSAISSLFRKRVRSEHSNPATPRTPVTPHTHWRPFDDPDPQLPCSSPWLSGQREDKREKEARAAYFREKAERDLEGKPSLKKSSRKGSFGSIRSRGDIKRKSPGLNRRQSMESLVGWKSFIDDAPEPLFSSPLPPVPPLPTPSQLNLTLNRLDQTQAQAQAPLRAASAVEASAAAAAYRSKKPQGLKVETRKLCKASRDELRGTRTPSSTTTATAASGSSGGGLRTALRLDGRKSSSGRASVDEGERLVDRREDEVVSRRR</sequence>
<accession>A0A9P9H1C3</accession>
<feature type="region of interest" description="Disordered" evidence="1">
    <location>
        <begin position="434"/>
        <end position="485"/>
    </location>
</feature>
<gene>
    <name evidence="2" type="ORF">B0J15DRAFT_561676</name>
</gene>
<comment type="caution">
    <text evidence="2">The sequence shown here is derived from an EMBL/GenBank/DDBJ whole genome shotgun (WGS) entry which is preliminary data.</text>
</comment>
<feature type="region of interest" description="Disordered" evidence="1">
    <location>
        <begin position="1174"/>
        <end position="1444"/>
    </location>
</feature>
<dbReference type="Proteomes" id="UP000736672">
    <property type="component" value="Unassembled WGS sequence"/>
</dbReference>
<feature type="compositionally biased region" description="Basic and acidic residues" evidence="1">
    <location>
        <begin position="1386"/>
        <end position="1412"/>
    </location>
</feature>
<feature type="compositionally biased region" description="Low complexity" evidence="1">
    <location>
        <begin position="1298"/>
        <end position="1307"/>
    </location>
</feature>
<feature type="region of interest" description="Disordered" evidence="1">
    <location>
        <begin position="293"/>
        <end position="321"/>
    </location>
</feature>
<feature type="compositionally biased region" description="Basic and acidic residues" evidence="1">
    <location>
        <begin position="687"/>
        <end position="696"/>
    </location>
</feature>
<dbReference type="EMBL" id="JAGTJS010000013">
    <property type="protein sequence ID" value="KAH7249310.1"/>
    <property type="molecule type" value="Genomic_DNA"/>
</dbReference>
<feature type="compositionally biased region" description="Polar residues" evidence="1">
    <location>
        <begin position="1233"/>
        <end position="1251"/>
    </location>
</feature>
<feature type="compositionally biased region" description="Basic and acidic residues" evidence="1">
    <location>
        <begin position="1575"/>
        <end position="1595"/>
    </location>
</feature>
<feature type="region of interest" description="Disordered" evidence="1">
    <location>
        <begin position="1511"/>
        <end position="1595"/>
    </location>
</feature>
<evidence type="ECO:0000256" key="1">
    <source>
        <dbReference type="SAM" id="MobiDB-lite"/>
    </source>
</evidence>
<proteinExistence type="predicted"/>
<name>A0A9P9H1C3_FUSSL</name>
<evidence type="ECO:0000313" key="3">
    <source>
        <dbReference type="Proteomes" id="UP000736672"/>
    </source>
</evidence>
<feature type="region of interest" description="Disordered" evidence="1">
    <location>
        <begin position="847"/>
        <end position="876"/>
    </location>
</feature>
<protein>
    <submittedName>
        <fullName evidence="2">Uncharacterized protein</fullName>
    </submittedName>
</protein>
<evidence type="ECO:0000313" key="2">
    <source>
        <dbReference type="EMBL" id="KAH7249310.1"/>
    </source>
</evidence>
<dbReference type="OrthoDB" id="4889313at2759"/>
<feature type="compositionally biased region" description="Polar residues" evidence="1">
    <location>
        <begin position="1261"/>
        <end position="1272"/>
    </location>
</feature>
<feature type="compositionally biased region" description="Low complexity" evidence="1">
    <location>
        <begin position="307"/>
        <end position="321"/>
    </location>
</feature>
<feature type="compositionally biased region" description="Pro residues" evidence="1">
    <location>
        <begin position="472"/>
        <end position="481"/>
    </location>
</feature>
<feature type="compositionally biased region" description="Pro residues" evidence="1">
    <location>
        <begin position="1466"/>
        <end position="1475"/>
    </location>
</feature>
<keyword evidence="3" id="KW-1185">Reference proteome</keyword>
<reference evidence="2" key="1">
    <citation type="journal article" date="2021" name="Nat. Commun.">
        <title>Genetic determinants of endophytism in the Arabidopsis root mycobiome.</title>
        <authorList>
            <person name="Mesny F."/>
            <person name="Miyauchi S."/>
            <person name="Thiergart T."/>
            <person name="Pickel B."/>
            <person name="Atanasova L."/>
            <person name="Karlsson M."/>
            <person name="Huettel B."/>
            <person name="Barry K.W."/>
            <person name="Haridas S."/>
            <person name="Chen C."/>
            <person name="Bauer D."/>
            <person name="Andreopoulos W."/>
            <person name="Pangilinan J."/>
            <person name="LaButti K."/>
            <person name="Riley R."/>
            <person name="Lipzen A."/>
            <person name="Clum A."/>
            <person name="Drula E."/>
            <person name="Henrissat B."/>
            <person name="Kohler A."/>
            <person name="Grigoriev I.V."/>
            <person name="Martin F.M."/>
            <person name="Hacquard S."/>
        </authorList>
    </citation>
    <scope>NUCLEOTIDE SEQUENCE</scope>
    <source>
        <strain evidence="2">FSSC 5 MPI-SDFR-AT-0091</strain>
    </source>
</reference>
<feature type="compositionally biased region" description="Basic and acidic residues" evidence="1">
    <location>
        <begin position="1522"/>
        <end position="1537"/>
    </location>
</feature>
<feature type="compositionally biased region" description="Polar residues" evidence="1">
    <location>
        <begin position="860"/>
        <end position="876"/>
    </location>
</feature>
<organism evidence="2 3">
    <name type="scientific">Fusarium solani</name>
    <name type="common">Filamentous fungus</name>
    <dbReference type="NCBI Taxonomy" id="169388"/>
    <lineage>
        <taxon>Eukaryota</taxon>
        <taxon>Fungi</taxon>
        <taxon>Dikarya</taxon>
        <taxon>Ascomycota</taxon>
        <taxon>Pezizomycotina</taxon>
        <taxon>Sordariomycetes</taxon>
        <taxon>Hypocreomycetidae</taxon>
        <taxon>Hypocreales</taxon>
        <taxon>Nectriaceae</taxon>
        <taxon>Fusarium</taxon>
        <taxon>Fusarium solani species complex</taxon>
    </lineage>
</organism>
<feature type="region of interest" description="Disordered" evidence="1">
    <location>
        <begin position="687"/>
        <end position="720"/>
    </location>
</feature>
<feature type="region of interest" description="Disordered" evidence="1">
    <location>
        <begin position="1089"/>
        <end position="1153"/>
    </location>
</feature>
<feature type="compositionally biased region" description="Low complexity" evidence="1">
    <location>
        <begin position="1538"/>
        <end position="1552"/>
    </location>
</feature>
<feature type="region of interest" description="Disordered" evidence="1">
    <location>
        <begin position="1460"/>
        <end position="1479"/>
    </location>
</feature>
<feature type="compositionally biased region" description="Polar residues" evidence="1">
    <location>
        <begin position="1097"/>
        <end position="1115"/>
    </location>
</feature>
<feature type="region of interest" description="Disordered" evidence="1">
    <location>
        <begin position="1019"/>
        <end position="1038"/>
    </location>
</feature>